<gene>
    <name evidence="2" type="ORF">ACFH04_28580</name>
</gene>
<evidence type="ECO:0000313" key="2">
    <source>
        <dbReference type="EMBL" id="MFC0847634.1"/>
    </source>
</evidence>
<evidence type="ECO:0008006" key="4">
    <source>
        <dbReference type="Google" id="ProtNLM"/>
    </source>
</evidence>
<keyword evidence="1" id="KW-0472">Membrane</keyword>
<organism evidence="2 3">
    <name type="scientific">Streptomyces noboritoensis</name>
    <dbReference type="NCBI Taxonomy" id="67337"/>
    <lineage>
        <taxon>Bacteria</taxon>
        <taxon>Bacillati</taxon>
        <taxon>Actinomycetota</taxon>
        <taxon>Actinomycetes</taxon>
        <taxon>Kitasatosporales</taxon>
        <taxon>Streptomycetaceae</taxon>
        <taxon>Streptomyces</taxon>
    </lineage>
</organism>
<accession>A0ABV6TPC7</accession>
<feature type="transmembrane region" description="Helical" evidence="1">
    <location>
        <begin position="27"/>
        <end position="46"/>
    </location>
</feature>
<evidence type="ECO:0000313" key="3">
    <source>
        <dbReference type="Proteomes" id="UP001589887"/>
    </source>
</evidence>
<name>A0ABV6TPC7_9ACTN</name>
<proteinExistence type="predicted"/>
<dbReference type="Proteomes" id="UP001589887">
    <property type="component" value="Unassembled WGS sequence"/>
</dbReference>
<comment type="caution">
    <text evidence="2">The sequence shown here is derived from an EMBL/GenBank/DDBJ whole genome shotgun (WGS) entry which is preliminary data.</text>
</comment>
<keyword evidence="1" id="KW-0812">Transmembrane</keyword>
<keyword evidence="1" id="KW-1133">Transmembrane helix</keyword>
<protein>
    <recommendedName>
        <fullName evidence="4">Flp pilus-assembly TadG-like N-terminal domain-containing protein</fullName>
    </recommendedName>
</protein>
<reference evidence="2 3" key="1">
    <citation type="submission" date="2024-09" db="EMBL/GenBank/DDBJ databases">
        <authorList>
            <person name="Sun Q."/>
            <person name="Mori K."/>
        </authorList>
    </citation>
    <scope>NUCLEOTIDE SEQUENCE [LARGE SCALE GENOMIC DNA]</scope>
    <source>
        <strain evidence="2 3">JCM 4557</strain>
    </source>
</reference>
<dbReference type="RefSeq" id="WP_394322425.1">
    <property type="nucleotide sequence ID" value="NZ_JBHMQV010000009.1"/>
</dbReference>
<keyword evidence="3" id="KW-1185">Reference proteome</keyword>
<dbReference type="EMBL" id="JBHMQV010000009">
    <property type="protein sequence ID" value="MFC0847634.1"/>
    <property type="molecule type" value="Genomic_DNA"/>
</dbReference>
<sequence length="156" mass="16582">MTTSDREPEPVFTHANGRFAYNPANPVGLTLIILTLVFVAVAFFVVNDQSDWSEGELRDAARQAAHDLDGSTQPNMDPSRAFSGGDYARTIEDAMKNTGAAQWFVDPVVLRSHGKESAAYDITGAGTDAAFCMHLTVSPFGDGLAVIGARVTDGAC</sequence>
<evidence type="ECO:0000256" key="1">
    <source>
        <dbReference type="SAM" id="Phobius"/>
    </source>
</evidence>